<evidence type="ECO:0000313" key="1">
    <source>
        <dbReference type="EMBL" id="CAG9560042.1"/>
    </source>
</evidence>
<dbReference type="AlphaFoldDB" id="A0A8J2QGB4"/>
<accession>A0A8J2QGB4</accession>
<dbReference type="Proteomes" id="UP000789524">
    <property type="component" value="Unassembled WGS sequence"/>
</dbReference>
<reference evidence="1" key="1">
    <citation type="submission" date="2021-09" db="EMBL/GenBank/DDBJ databases">
        <authorList>
            <person name="Martin H S."/>
        </authorList>
    </citation>
    <scope>NUCLEOTIDE SEQUENCE</scope>
</reference>
<dbReference type="EMBL" id="CAKASE010000044">
    <property type="protein sequence ID" value="CAG9560042.1"/>
    <property type="molecule type" value="Genomic_DNA"/>
</dbReference>
<gene>
    <name evidence="1" type="ORF">DCHRY22_LOCUS1773</name>
</gene>
<name>A0A8J2QGB4_9NEOP</name>
<organism evidence="1 2">
    <name type="scientific">Danaus chrysippus</name>
    <name type="common">African queen</name>
    <dbReference type="NCBI Taxonomy" id="151541"/>
    <lineage>
        <taxon>Eukaryota</taxon>
        <taxon>Metazoa</taxon>
        <taxon>Ecdysozoa</taxon>
        <taxon>Arthropoda</taxon>
        <taxon>Hexapoda</taxon>
        <taxon>Insecta</taxon>
        <taxon>Pterygota</taxon>
        <taxon>Neoptera</taxon>
        <taxon>Endopterygota</taxon>
        <taxon>Lepidoptera</taxon>
        <taxon>Glossata</taxon>
        <taxon>Ditrysia</taxon>
        <taxon>Papilionoidea</taxon>
        <taxon>Nymphalidae</taxon>
        <taxon>Danainae</taxon>
        <taxon>Danaini</taxon>
        <taxon>Danaina</taxon>
        <taxon>Danaus</taxon>
        <taxon>Anosia</taxon>
    </lineage>
</organism>
<keyword evidence="2" id="KW-1185">Reference proteome</keyword>
<sequence>MALSAPHLVCTKQWRRVIFEVFLGGSSFAEGALTPDNGQPSACRAPYTDETLPSTNSNASLRGFTGCRKAPQIKYVTRRRRRGVEMRRASEMDGLDLGVWEQDANRALVI</sequence>
<proteinExistence type="predicted"/>
<evidence type="ECO:0000313" key="2">
    <source>
        <dbReference type="Proteomes" id="UP000789524"/>
    </source>
</evidence>
<protein>
    <submittedName>
        <fullName evidence="1">(African queen) hypothetical protein</fullName>
    </submittedName>
</protein>
<comment type="caution">
    <text evidence="1">The sequence shown here is derived from an EMBL/GenBank/DDBJ whole genome shotgun (WGS) entry which is preliminary data.</text>
</comment>